<dbReference type="PANTHER" id="PTHR43827:SF3">
    <property type="entry name" value="NADP-DEPENDENT OXIDOREDUCTASE DOMAIN-CONTAINING PROTEIN"/>
    <property type="match status" value="1"/>
</dbReference>
<comment type="caution">
    <text evidence="8">The sequence shown here is derived from an EMBL/GenBank/DDBJ whole genome shotgun (WGS) entry which is preliminary data.</text>
</comment>
<dbReference type="EMBL" id="VLLL01000005">
    <property type="protein sequence ID" value="TWJ14981.1"/>
    <property type="molecule type" value="Genomic_DNA"/>
</dbReference>
<dbReference type="Proteomes" id="UP000321617">
    <property type="component" value="Unassembled WGS sequence"/>
</dbReference>
<protein>
    <submittedName>
        <fullName evidence="8">Diketogulonate reductase-like aldo/keto reductase</fullName>
    </submittedName>
</protein>
<evidence type="ECO:0000256" key="1">
    <source>
        <dbReference type="ARBA" id="ARBA00007905"/>
    </source>
</evidence>
<keyword evidence="2" id="KW-0521">NADP</keyword>
<accession>A0A562VAW3</accession>
<dbReference type="InterPro" id="IPR036812">
    <property type="entry name" value="NAD(P)_OxRdtase_dom_sf"/>
</dbReference>
<evidence type="ECO:0000256" key="5">
    <source>
        <dbReference type="PIRSR" id="PIRSR000097-2"/>
    </source>
</evidence>
<dbReference type="FunFam" id="3.20.20.100:FF:000015">
    <property type="entry name" value="Oxidoreductase, aldo/keto reductase family"/>
    <property type="match status" value="1"/>
</dbReference>
<dbReference type="PROSITE" id="PS00062">
    <property type="entry name" value="ALDOKETO_REDUCTASE_2"/>
    <property type="match status" value="1"/>
</dbReference>
<name>A0A562VAW3_9ACTN</name>
<keyword evidence="3" id="KW-0560">Oxidoreductase</keyword>
<dbReference type="CDD" id="cd19132">
    <property type="entry name" value="AKR_AKR5D1_E1"/>
    <property type="match status" value="1"/>
</dbReference>
<reference evidence="8 9" key="1">
    <citation type="journal article" date="2013" name="Stand. Genomic Sci.">
        <title>Genomic Encyclopedia of Type Strains, Phase I: The one thousand microbial genomes (KMG-I) project.</title>
        <authorList>
            <person name="Kyrpides N.C."/>
            <person name="Woyke T."/>
            <person name="Eisen J.A."/>
            <person name="Garrity G."/>
            <person name="Lilburn T.G."/>
            <person name="Beck B.J."/>
            <person name="Whitman W.B."/>
            <person name="Hugenholtz P."/>
            <person name="Klenk H.P."/>
        </authorList>
    </citation>
    <scope>NUCLEOTIDE SEQUENCE [LARGE SCALE GENOMIC DNA]</scope>
    <source>
        <strain evidence="8 9">DSM 45044</strain>
    </source>
</reference>
<organism evidence="8 9">
    <name type="scientific">Stackebrandtia albiflava</name>
    <dbReference type="NCBI Taxonomy" id="406432"/>
    <lineage>
        <taxon>Bacteria</taxon>
        <taxon>Bacillati</taxon>
        <taxon>Actinomycetota</taxon>
        <taxon>Actinomycetes</taxon>
        <taxon>Glycomycetales</taxon>
        <taxon>Glycomycetaceae</taxon>
        <taxon>Stackebrandtia</taxon>
    </lineage>
</organism>
<proteinExistence type="inferred from homology"/>
<gene>
    <name evidence="8" type="ORF">LX16_0676</name>
</gene>
<dbReference type="PROSITE" id="PS00798">
    <property type="entry name" value="ALDOKETO_REDUCTASE_1"/>
    <property type="match status" value="1"/>
</dbReference>
<dbReference type="PRINTS" id="PR00069">
    <property type="entry name" value="ALDKETRDTASE"/>
</dbReference>
<feature type="domain" description="NADP-dependent oxidoreductase" evidence="7">
    <location>
        <begin position="16"/>
        <end position="258"/>
    </location>
</feature>
<dbReference type="InterPro" id="IPR023210">
    <property type="entry name" value="NADP_OxRdtase_dom"/>
</dbReference>
<evidence type="ECO:0000256" key="4">
    <source>
        <dbReference type="PIRSR" id="PIRSR000097-1"/>
    </source>
</evidence>
<dbReference type="GO" id="GO:0016616">
    <property type="term" value="F:oxidoreductase activity, acting on the CH-OH group of donors, NAD or NADP as acceptor"/>
    <property type="evidence" value="ECO:0007669"/>
    <property type="project" value="UniProtKB-ARBA"/>
</dbReference>
<sequence>MTPAIPLNDGHSMPALGLGTYPMANDEAHTAVMSAIASGYRLIDTATRYGNEPGVGQAIRDSGVPRGELFVVTKLPGADHGYDETLASFEAARNRLGTDYVDLYLIHWPLPRLYKYVDSFRAMSRLRDDGLVRSVGVSNFGAKHLRRLVEETGTVPVVNQVELHPRFNQAEMREVHRSMDIVTQAWSPLGRGDVLDDPTIVRVADRHSVTPAQVVLRWEVQLGVVPIPKSRDPHRQRLNLDVWDFVLDEDEVVELSALETGRQGGDPDVHEEF</sequence>
<evidence type="ECO:0000256" key="2">
    <source>
        <dbReference type="ARBA" id="ARBA00022857"/>
    </source>
</evidence>
<dbReference type="PIRSF" id="PIRSF000097">
    <property type="entry name" value="AKR"/>
    <property type="match status" value="1"/>
</dbReference>
<feature type="binding site" evidence="5">
    <location>
        <position position="107"/>
    </location>
    <ligand>
        <name>substrate</name>
    </ligand>
</feature>
<dbReference type="Pfam" id="PF00248">
    <property type="entry name" value="Aldo_ket_red"/>
    <property type="match status" value="1"/>
</dbReference>
<evidence type="ECO:0000259" key="7">
    <source>
        <dbReference type="Pfam" id="PF00248"/>
    </source>
</evidence>
<feature type="site" description="Lowers pKa of active site Tyr" evidence="6">
    <location>
        <position position="74"/>
    </location>
</feature>
<evidence type="ECO:0000313" key="8">
    <source>
        <dbReference type="EMBL" id="TWJ14981.1"/>
    </source>
</evidence>
<dbReference type="AlphaFoldDB" id="A0A562VAW3"/>
<evidence type="ECO:0000256" key="3">
    <source>
        <dbReference type="ARBA" id="ARBA00023002"/>
    </source>
</evidence>
<dbReference type="InterPro" id="IPR020471">
    <property type="entry name" value="AKR"/>
</dbReference>
<evidence type="ECO:0000256" key="6">
    <source>
        <dbReference type="PIRSR" id="PIRSR000097-3"/>
    </source>
</evidence>
<dbReference type="PANTHER" id="PTHR43827">
    <property type="entry name" value="2,5-DIKETO-D-GLUCONIC ACID REDUCTASE"/>
    <property type="match status" value="1"/>
</dbReference>
<keyword evidence="9" id="KW-1185">Reference proteome</keyword>
<feature type="active site" description="Proton donor" evidence="4">
    <location>
        <position position="49"/>
    </location>
</feature>
<evidence type="ECO:0000313" key="9">
    <source>
        <dbReference type="Proteomes" id="UP000321617"/>
    </source>
</evidence>
<dbReference type="SUPFAM" id="SSF51430">
    <property type="entry name" value="NAD(P)-linked oxidoreductase"/>
    <property type="match status" value="1"/>
</dbReference>
<comment type="similarity">
    <text evidence="1">Belongs to the aldo/keto reductase family.</text>
</comment>
<dbReference type="Gene3D" id="3.20.20.100">
    <property type="entry name" value="NADP-dependent oxidoreductase domain"/>
    <property type="match status" value="1"/>
</dbReference>
<dbReference type="InterPro" id="IPR018170">
    <property type="entry name" value="Aldo/ket_reductase_CS"/>
</dbReference>